<accession>A0ABX6B624</accession>
<evidence type="ECO:0000313" key="3">
    <source>
        <dbReference type="Proteomes" id="UP000326041"/>
    </source>
</evidence>
<proteinExistence type="predicted"/>
<sequence>MAAFLAPVLLPLLTGLWFWGRPLLSGTWRRSPAWFIWSAVLLLLGTGITYLVGSLAGASLDPEEACHRVGQTYDHAYLDAHFEEHTRWFPLYNKCHAGYDLVPTWVNPALVALPALALLCLAHAVRLAVARRRTGKKGVSHAPPEDTSPARTMS</sequence>
<evidence type="ECO:0000313" key="2">
    <source>
        <dbReference type="EMBL" id="QEV09310.1"/>
    </source>
</evidence>
<feature type="transmembrane region" description="Helical" evidence="1">
    <location>
        <begin position="6"/>
        <end position="24"/>
    </location>
</feature>
<dbReference type="EMBL" id="CP023697">
    <property type="protein sequence ID" value="QEV09310.1"/>
    <property type="molecule type" value="Genomic_DNA"/>
</dbReference>
<gene>
    <name evidence="2" type="ORF">CP972_30180</name>
</gene>
<organism evidence="2 3">
    <name type="scientific">Streptomyces prasinus</name>
    <dbReference type="NCBI Taxonomy" id="67345"/>
    <lineage>
        <taxon>Bacteria</taxon>
        <taxon>Bacillati</taxon>
        <taxon>Actinomycetota</taxon>
        <taxon>Actinomycetes</taxon>
        <taxon>Kitasatosporales</taxon>
        <taxon>Streptomycetaceae</taxon>
        <taxon>Streptomyces</taxon>
    </lineage>
</organism>
<dbReference type="GeneID" id="95538746"/>
<dbReference type="Proteomes" id="UP000326041">
    <property type="component" value="Chromosome"/>
</dbReference>
<protein>
    <recommendedName>
        <fullName evidence="4">Integral membrane protein</fullName>
    </recommendedName>
</protein>
<keyword evidence="1" id="KW-1133">Transmembrane helix</keyword>
<name>A0ABX6B624_9ACTN</name>
<feature type="transmembrane region" description="Helical" evidence="1">
    <location>
        <begin position="109"/>
        <end position="129"/>
    </location>
</feature>
<evidence type="ECO:0000256" key="1">
    <source>
        <dbReference type="SAM" id="Phobius"/>
    </source>
</evidence>
<keyword evidence="1" id="KW-0812">Transmembrane</keyword>
<feature type="transmembrane region" description="Helical" evidence="1">
    <location>
        <begin position="33"/>
        <end position="52"/>
    </location>
</feature>
<evidence type="ECO:0008006" key="4">
    <source>
        <dbReference type="Google" id="ProtNLM"/>
    </source>
</evidence>
<keyword evidence="3" id="KW-1185">Reference proteome</keyword>
<keyword evidence="1" id="KW-0472">Membrane</keyword>
<reference evidence="2 3" key="1">
    <citation type="submission" date="2017-09" db="EMBL/GenBank/DDBJ databases">
        <authorList>
            <person name="Lee N."/>
            <person name="Cho B.-K."/>
        </authorList>
    </citation>
    <scope>NUCLEOTIDE SEQUENCE [LARGE SCALE GENOMIC DNA]</scope>
    <source>
        <strain evidence="2 3">ATCC 13879</strain>
    </source>
</reference>
<dbReference type="RefSeq" id="WP_055604362.1">
    <property type="nucleotide sequence ID" value="NZ_CP023697.1"/>
</dbReference>